<protein>
    <recommendedName>
        <fullName evidence="4">Transmembrane protein</fullName>
    </recommendedName>
</protein>
<sequence>MTYGPGTQNFGLVSVGVLVSLILLVAAAVWVAQNRDLVPMLWARLRNVAAVTRAEAWAREKLHDRGWSLPLRWPLSEVAGVALLVGLAVVVALGAGFTEVLDDVLEGDGIAGIDQPAARWLATHRDLWLTTALRAITGAGGGATLGAVAAIACAAASWASRSWAPVVFGLAGAGGITLVLFTAKALVVRDRPPLPFAAIAADGYSFPSGHAAAPLRAQVFSRGC</sequence>
<dbReference type="AlphaFoldDB" id="A0AAD1H225"/>
<dbReference type="Proteomes" id="UP000464624">
    <property type="component" value="Chromosome"/>
</dbReference>
<accession>A0AAD1H225</accession>
<dbReference type="EMBL" id="AP022314">
    <property type="protein sequence ID" value="BBU23006.1"/>
    <property type="molecule type" value="Genomic_DNA"/>
</dbReference>
<dbReference type="KEGG" id="mxe:MYXE_27960"/>
<feature type="transmembrane region" description="Helical" evidence="1">
    <location>
        <begin position="78"/>
        <end position="97"/>
    </location>
</feature>
<feature type="transmembrane region" description="Helical" evidence="1">
    <location>
        <begin position="163"/>
        <end position="183"/>
    </location>
</feature>
<proteinExistence type="predicted"/>
<name>A0AAD1H225_MYCXE</name>
<evidence type="ECO:0000313" key="2">
    <source>
        <dbReference type="EMBL" id="BBU23006.1"/>
    </source>
</evidence>
<dbReference type="InterPro" id="IPR036938">
    <property type="entry name" value="PAP2/HPO_sf"/>
</dbReference>
<dbReference type="SUPFAM" id="SSF48317">
    <property type="entry name" value="Acid phosphatase/Vanadium-dependent haloperoxidase"/>
    <property type="match status" value="1"/>
</dbReference>
<keyword evidence="1" id="KW-0472">Membrane</keyword>
<organism evidence="2 3">
    <name type="scientific">Mycobacterium xenopi</name>
    <dbReference type="NCBI Taxonomy" id="1789"/>
    <lineage>
        <taxon>Bacteria</taxon>
        <taxon>Bacillati</taxon>
        <taxon>Actinomycetota</taxon>
        <taxon>Actinomycetes</taxon>
        <taxon>Mycobacteriales</taxon>
        <taxon>Mycobacteriaceae</taxon>
        <taxon>Mycobacterium</taxon>
    </lineage>
</organism>
<reference evidence="2 3" key="1">
    <citation type="submission" date="2019-12" db="EMBL/GenBank/DDBJ databases">
        <title>Complete genome sequence of Mycolicibacterium xenopi str. JCM15661T.</title>
        <authorList>
            <person name="Yoshida M."/>
            <person name="Fukano H."/>
            <person name="Asakura T."/>
            <person name="Hoshino Y."/>
        </authorList>
    </citation>
    <scope>NUCLEOTIDE SEQUENCE [LARGE SCALE GENOMIC DNA]</scope>
    <source>
        <strain evidence="2 3">JCM 15661T</strain>
    </source>
</reference>
<gene>
    <name evidence="2" type="ORF">MYXE_27960</name>
</gene>
<keyword evidence="1" id="KW-1133">Transmembrane helix</keyword>
<keyword evidence="1" id="KW-0812">Transmembrane</keyword>
<feature type="transmembrane region" description="Helical" evidence="1">
    <location>
        <begin position="135"/>
        <end position="157"/>
    </location>
</feature>
<evidence type="ECO:0000313" key="3">
    <source>
        <dbReference type="Proteomes" id="UP000464624"/>
    </source>
</evidence>
<evidence type="ECO:0008006" key="4">
    <source>
        <dbReference type="Google" id="ProtNLM"/>
    </source>
</evidence>
<feature type="transmembrane region" description="Helical" evidence="1">
    <location>
        <begin position="12"/>
        <end position="32"/>
    </location>
</feature>
<evidence type="ECO:0000256" key="1">
    <source>
        <dbReference type="SAM" id="Phobius"/>
    </source>
</evidence>